<dbReference type="InterPro" id="IPR029062">
    <property type="entry name" value="Class_I_gatase-like"/>
</dbReference>
<keyword evidence="1" id="KW-0315">Glutamine amidotransferase</keyword>
<accession>A0ABQ1IQ43</accession>
<dbReference type="InterPro" id="IPR044668">
    <property type="entry name" value="PuuD-like"/>
</dbReference>
<name>A0ABQ1IQ43_9PROT</name>
<dbReference type="Proteomes" id="UP000603352">
    <property type="component" value="Unassembled WGS sequence"/>
</dbReference>
<sequence>MPAPTVVRTGRRPVIAVTACIKPVEGSPFHAAGMKYVEAAAEGAGGMPLIVPALGDGIDIDQLLGIVDGILVTGSTSNVDPALYGGPAPRPGNKGDAARDATTLPLIRAAIDRDLPLLAICRGHQELNVALGGTLHQHVHEVPGMMDHRDDGTRPWEERFGHAHPVTVVTGGMLQRSLGGRTTMMVNSLHHQAIDRLAPSLVVEATAADGVVEAASLPGRRFVLGVQWHPEALWRIDGDHAAILQAFGEAAAARAVSHSTAA</sequence>
<dbReference type="InterPro" id="IPR011697">
    <property type="entry name" value="Peptidase_C26"/>
</dbReference>
<keyword evidence="2" id="KW-1185">Reference proteome</keyword>
<evidence type="ECO:0000313" key="2">
    <source>
        <dbReference type="Proteomes" id="UP000603352"/>
    </source>
</evidence>
<dbReference type="CDD" id="cd01745">
    <property type="entry name" value="GATase1_2"/>
    <property type="match status" value="1"/>
</dbReference>
<dbReference type="SUPFAM" id="SSF52317">
    <property type="entry name" value="Class I glutamine amidotransferase-like"/>
    <property type="match status" value="1"/>
</dbReference>
<dbReference type="PROSITE" id="PS51273">
    <property type="entry name" value="GATASE_TYPE_1"/>
    <property type="match status" value="1"/>
</dbReference>
<comment type="caution">
    <text evidence="1">The sequence shown here is derived from an EMBL/GenBank/DDBJ whole genome shotgun (WGS) entry which is preliminary data.</text>
</comment>
<proteinExistence type="predicted"/>
<protein>
    <submittedName>
        <fullName evidence="1">Glutamine amidotransferase</fullName>
    </submittedName>
</protein>
<dbReference type="EMBL" id="BMDZ01000040">
    <property type="protein sequence ID" value="GGB48809.1"/>
    <property type="molecule type" value="Genomic_DNA"/>
</dbReference>
<dbReference type="RefSeq" id="WP_188579727.1">
    <property type="nucleotide sequence ID" value="NZ_BMDZ01000040.1"/>
</dbReference>
<dbReference type="Pfam" id="PF07722">
    <property type="entry name" value="Peptidase_C26"/>
    <property type="match status" value="1"/>
</dbReference>
<gene>
    <name evidence="1" type="ORF">GCM10011505_32360</name>
</gene>
<reference evidence="2" key="1">
    <citation type="journal article" date="2019" name="Int. J. Syst. Evol. Microbiol.">
        <title>The Global Catalogue of Microorganisms (GCM) 10K type strain sequencing project: providing services to taxonomists for standard genome sequencing and annotation.</title>
        <authorList>
            <consortium name="The Broad Institute Genomics Platform"/>
            <consortium name="The Broad Institute Genome Sequencing Center for Infectious Disease"/>
            <person name="Wu L."/>
            <person name="Ma J."/>
        </authorList>
    </citation>
    <scope>NUCLEOTIDE SEQUENCE [LARGE SCALE GENOMIC DNA]</scope>
    <source>
        <strain evidence="2">CGMCC 1.10188</strain>
    </source>
</reference>
<evidence type="ECO:0000313" key="1">
    <source>
        <dbReference type="EMBL" id="GGB48809.1"/>
    </source>
</evidence>
<dbReference type="PANTHER" id="PTHR43235:SF1">
    <property type="entry name" value="GLUTAMINE AMIDOTRANSFERASE PB2B2.05-RELATED"/>
    <property type="match status" value="1"/>
</dbReference>
<dbReference type="PANTHER" id="PTHR43235">
    <property type="entry name" value="GLUTAMINE AMIDOTRANSFERASE PB2B2.05-RELATED"/>
    <property type="match status" value="1"/>
</dbReference>
<dbReference type="Gene3D" id="3.40.50.880">
    <property type="match status" value="1"/>
</dbReference>
<organism evidence="1 2">
    <name type="scientific">Tistrella bauzanensis</name>
    <dbReference type="NCBI Taxonomy" id="657419"/>
    <lineage>
        <taxon>Bacteria</taxon>
        <taxon>Pseudomonadati</taxon>
        <taxon>Pseudomonadota</taxon>
        <taxon>Alphaproteobacteria</taxon>
        <taxon>Geminicoccales</taxon>
        <taxon>Geminicoccaceae</taxon>
        <taxon>Tistrella</taxon>
    </lineage>
</organism>